<dbReference type="InterPro" id="IPR000172">
    <property type="entry name" value="GMC_OxRdtase_N"/>
</dbReference>
<dbReference type="InterPro" id="IPR036188">
    <property type="entry name" value="FAD/NAD-bd_sf"/>
</dbReference>
<dbReference type="GO" id="GO:0050660">
    <property type="term" value="F:flavin adenine dinucleotide binding"/>
    <property type="evidence" value="ECO:0007669"/>
    <property type="project" value="InterPro"/>
</dbReference>
<name>A0A918XY16_9PROT</name>
<dbReference type="PANTHER" id="PTHR11552">
    <property type="entry name" value="GLUCOSE-METHANOL-CHOLINE GMC OXIDOREDUCTASE"/>
    <property type="match status" value="1"/>
</dbReference>
<dbReference type="AlphaFoldDB" id="A0A918XY16"/>
<protein>
    <submittedName>
        <fullName evidence="8">Choline dehydrogenase</fullName>
    </submittedName>
</protein>
<evidence type="ECO:0000256" key="3">
    <source>
        <dbReference type="ARBA" id="ARBA00022630"/>
    </source>
</evidence>
<comment type="caution">
    <text evidence="8">The sequence shown here is derived from an EMBL/GenBank/DDBJ whole genome shotgun (WGS) entry which is preliminary data.</text>
</comment>
<dbReference type="EMBL" id="BMZS01000014">
    <property type="protein sequence ID" value="GHD62359.1"/>
    <property type="molecule type" value="Genomic_DNA"/>
</dbReference>
<evidence type="ECO:0000256" key="4">
    <source>
        <dbReference type="ARBA" id="ARBA00022827"/>
    </source>
</evidence>
<organism evidence="8 9">
    <name type="scientific">Thalassobaculum fulvum</name>
    <dbReference type="NCBI Taxonomy" id="1633335"/>
    <lineage>
        <taxon>Bacteria</taxon>
        <taxon>Pseudomonadati</taxon>
        <taxon>Pseudomonadota</taxon>
        <taxon>Alphaproteobacteria</taxon>
        <taxon>Rhodospirillales</taxon>
        <taxon>Thalassobaculaceae</taxon>
        <taxon>Thalassobaculum</taxon>
    </lineage>
</organism>
<dbReference type="PIRSF" id="PIRSF000137">
    <property type="entry name" value="Alcohol_oxidase"/>
    <property type="match status" value="1"/>
</dbReference>
<dbReference type="Pfam" id="PF05199">
    <property type="entry name" value="GMC_oxred_C"/>
    <property type="match status" value="1"/>
</dbReference>
<dbReference type="Gene3D" id="3.50.50.60">
    <property type="entry name" value="FAD/NAD(P)-binding domain"/>
    <property type="match status" value="1"/>
</dbReference>
<dbReference type="InterPro" id="IPR012132">
    <property type="entry name" value="GMC_OxRdtase"/>
</dbReference>
<gene>
    <name evidence="8" type="ORF">GCM10017083_51090</name>
</gene>
<accession>A0A918XY16</accession>
<evidence type="ECO:0000259" key="6">
    <source>
        <dbReference type="PROSITE" id="PS00623"/>
    </source>
</evidence>
<evidence type="ECO:0000259" key="7">
    <source>
        <dbReference type="PROSITE" id="PS00624"/>
    </source>
</evidence>
<reference evidence="8" key="1">
    <citation type="journal article" date="2014" name="Int. J. Syst. Evol. Microbiol.">
        <title>Complete genome sequence of Corynebacterium casei LMG S-19264T (=DSM 44701T), isolated from a smear-ripened cheese.</title>
        <authorList>
            <consortium name="US DOE Joint Genome Institute (JGI-PGF)"/>
            <person name="Walter F."/>
            <person name="Albersmeier A."/>
            <person name="Kalinowski J."/>
            <person name="Ruckert C."/>
        </authorList>
    </citation>
    <scope>NUCLEOTIDE SEQUENCE</scope>
    <source>
        <strain evidence="8">KCTC 42651</strain>
    </source>
</reference>
<evidence type="ECO:0000256" key="1">
    <source>
        <dbReference type="ARBA" id="ARBA00001974"/>
    </source>
</evidence>
<sequence length="539" mass="57597">MEEYDYVVVGAGSAGAVVANRLSADPRNRVLLLEAGPAGHPWTHVPVGYAKLVCNPAVNWLYSSEPDANTAGRRIPVPRGRMLGGSSAINGLAFVRGQAQDFDGWAQMGNAGWSHADVLPYFKRMERYEGGGDDALRGRDGPLRVTDPQPRDPLYRALIAAAGEVGIPHNPDYNGARQDGIAMSQATIASRRRMSTARAYLDPVRRRPNLRVETGALAERLMLDGTRCVGVRYAVGGQTREARAGHEVVVSGGSINSPQLLELSGIGQPDRLRDLGIEVRCALPGVGENLRDHYAPRTRWAIGARGYSFNDLGRGLGLVRQAVRYAVNGGGMIGMVAAPIRAFVRSREGLEAPDLLLGWVPMLTEPGPNGPVLSRRSGMTCYAHPMRPESKGSVHATSADPRRAPAITFNFLSAPVDAALTACAVRVARSIMTAPAMTPLRVTELAPGAAAESDDEILDWVRQAAETTYHPVGTCRMGQDGQAVVDARLRVRGIAGLRVADASIMPTLTSGNTNAPVIMIGEKAADMILQDAAARSRRD</sequence>
<reference evidence="8" key="2">
    <citation type="submission" date="2020-09" db="EMBL/GenBank/DDBJ databases">
        <authorList>
            <person name="Sun Q."/>
            <person name="Kim S."/>
        </authorList>
    </citation>
    <scope>NUCLEOTIDE SEQUENCE</scope>
    <source>
        <strain evidence="8">KCTC 42651</strain>
    </source>
</reference>
<dbReference type="SUPFAM" id="SSF51905">
    <property type="entry name" value="FAD/NAD(P)-binding domain"/>
    <property type="match status" value="1"/>
</dbReference>
<evidence type="ECO:0000313" key="8">
    <source>
        <dbReference type="EMBL" id="GHD62359.1"/>
    </source>
</evidence>
<keyword evidence="4 5" id="KW-0274">FAD</keyword>
<dbReference type="Proteomes" id="UP000630353">
    <property type="component" value="Unassembled WGS sequence"/>
</dbReference>
<dbReference type="SUPFAM" id="SSF54373">
    <property type="entry name" value="FAD-linked reductases, C-terminal domain"/>
    <property type="match status" value="1"/>
</dbReference>
<proteinExistence type="inferred from homology"/>
<dbReference type="PROSITE" id="PS00623">
    <property type="entry name" value="GMC_OXRED_1"/>
    <property type="match status" value="1"/>
</dbReference>
<dbReference type="RefSeq" id="WP_189995050.1">
    <property type="nucleotide sequence ID" value="NZ_BMZS01000014.1"/>
</dbReference>
<dbReference type="GO" id="GO:0016614">
    <property type="term" value="F:oxidoreductase activity, acting on CH-OH group of donors"/>
    <property type="evidence" value="ECO:0007669"/>
    <property type="project" value="InterPro"/>
</dbReference>
<feature type="domain" description="Glucose-methanol-choline oxidoreductase N-terminal" evidence="6">
    <location>
        <begin position="80"/>
        <end position="103"/>
    </location>
</feature>
<dbReference type="Gene3D" id="3.30.560.10">
    <property type="entry name" value="Glucose Oxidase, domain 3"/>
    <property type="match status" value="1"/>
</dbReference>
<comment type="similarity">
    <text evidence="2 5">Belongs to the GMC oxidoreductase family.</text>
</comment>
<keyword evidence="9" id="KW-1185">Reference proteome</keyword>
<dbReference type="PROSITE" id="PS00624">
    <property type="entry name" value="GMC_OXRED_2"/>
    <property type="match status" value="1"/>
</dbReference>
<keyword evidence="3 5" id="KW-0285">Flavoprotein</keyword>
<evidence type="ECO:0000256" key="2">
    <source>
        <dbReference type="ARBA" id="ARBA00010790"/>
    </source>
</evidence>
<evidence type="ECO:0000313" key="9">
    <source>
        <dbReference type="Proteomes" id="UP000630353"/>
    </source>
</evidence>
<feature type="domain" description="Glucose-methanol-choline oxidoreductase N-terminal" evidence="7">
    <location>
        <begin position="253"/>
        <end position="267"/>
    </location>
</feature>
<evidence type="ECO:0000256" key="5">
    <source>
        <dbReference type="RuleBase" id="RU003968"/>
    </source>
</evidence>
<dbReference type="Pfam" id="PF00732">
    <property type="entry name" value="GMC_oxred_N"/>
    <property type="match status" value="1"/>
</dbReference>
<dbReference type="PANTHER" id="PTHR11552:SF147">
    <property type="entry name" value="CHOLINE DEHYDROGENASE, MITOCHONDRIAL"/>
    <property type="match status" value="1"/>
</dbReference>
<comment type="cofactor">
    <cofactor evidence="1">
        <name>FAD</name>
        <dbReference type="ChEBI" id="CHEBI:57692"/>
    </cofactor>
</comment>
<dbReference type="InterPro" id="IPR007867">
    <property type="entry name" value="GMC_OxRtase_C"/>
</dbReference>